<dbReference type="PANTHER" id="PTHR33154">
    <property type="entry name" value="TRANSCRIPTIONAL REGULATOR, ARSR FAMILY"/>
    <property type="match status" value="1"/>
</dbReference>
<dbReference type="EMBL" id="JACRTJ010000011">
    <property type="protein sequence ID" value="MBC8598501.1"/>
    <property type="molecule type" value="Genomic_DNA"/>
</dbReference>
<dbReference type="SUPFAM" id="SSF46785">
    <property type="entry name" value="Winged helix' DNA-binding domain"/>
    <property type="match status" value="1"/>
</dbReference>
<feature type="compositionally biased region" description="Basic and acidic residues" evidence="4">
    <location>
        <begin position="50"/>
        <end position="68"/>
    </location>
</feature>
<dbReference type="SMART" id="SM00418">
    <property type="entry name" value="HTH_ARSR"/>
    <property type="match status" value="1"/>
</dbReference>
<evidence type="ECO:0000259" key="5">
    <source>
        <dbReference type="PROSITE" id="PS50987"/>
    </source>
</evidence>
<dbReference type="PROSITE" id="PS50987">
    <property type="entry name" value="HTH_ARSR_2"/>
    <property type="match status" value="1"/>
</dbReference>
<dbReference type="RefSeq" id="WP_022274400.1">
    <property type="nucleotide sequence ID" value="NZ_JACRTJ010000011.1"/>
</dbReference>
<dbReference type="PANTHER" id="PTHR33154:SF33">
    <property type="entry name" value="TRANSCRIPTIONAL REPRESSOR SDPR"/>
    <property type="match status" value="1"/>
</dbReference>
<dbReference type="InterPro" id="IPR051081">
    <property type="entry name" value="HTH_MetalResp_TranReg"/>
</dbReference>
<evidence type="ECO:0000256" key="4">
    <source>
        <dbReference type="SAM" id="MobiDB-lite"/>
    </source>
</evidence>
<evidence type="ECO:0000313" key="6">
    <source>
        <dbReference type="EMBL" id="MBC8598501.1"/>
    </source>
</evidence>
<evidence type="ECO:0000256" key="2">
    <source>
        <dbReference type="ARBA" id="ARBA00023125"/>
    </source>
</evidence>
<keyword evidence="7" id="KW-1185">Reference proteome</keyword>
<dbReference type="InterPro" id="IPR012318">
    <property type="entry name" value="HTH_CRP"/>
</dbReference>
<dbReference type="InterPro" id="IPR036388">
    <property type="entry name" value="WH-like_DNA-bd_sf"/>
</dbReference>
<dbReference type="InterPro" id="IPR011991">
    <property type="entry name" value="ArsR-like_HTH"/>
</dbReference>
<dbReference type="Pfam" id="PF01022">
    <property type="entry name" value="HTH_5"/>
    <property type="match status" value="1"/>
</dbReference>
<evidence type="ECO:0000256" key="1">
    <source>
        <dbReference type="ARBA" id="ARBA00023015"/>
    </source>
</evidence>
<proteinExistence type="predicted"/>
<feature type="domain" description="HTH arsR-type" evidence="5">
    <location>
        <begin position="17"/>
        <end position="134"/>
    </location>
</feature>
<dbReference type="CDD" id="cd00090">
    <property type="entry name" value="HTH_ARSR"/>
    <property type="match status" value="1"/>
</dbReference>
<gene>
    <name evidence="6" type="ORF">H8708_04520</name>
</gene>
<evidence type="ECO:0000313" key="7">
    <source>
        <dbReference type="Proteomes" id="UP000647491"/>
    </source>
</evidence>
<dbReference type="InterPro" id="IPR001845">
    <property type="entry name" value="HTH_ArsR_DNA-bd_dom"/>
</dbReference>
<accession>A0ABR7NQW6</accession>
<dbReference type="Proteomes" id="UP000647491">
    <property type="component" value="Unassembled WGS sequence"/>
</dbReference>
<keyword evidence="2" id="KW-0238">DNA-binding</keyword>
<evidence type="ECO:0000256" key="3">
    <source>
        <dbReference type="ARBA" id="ARBA00023163"/>
    </source>
</evidence>
<organism evidence="6 7">
    <name type="scientific">Enterocloster hominis</name>
    <name type="common">ex Liu et al. 2021</name>
    <dbReference type="NCBI Taxonomy" id="2763663"/>
    <lineage>
        <taxon>Bacteria</taxon>
        <taxon>Bacillati</taxon>
        <taxon>Bacillota</taxon>
        <taxon>Clostridia</taxon>
        <taxon>Lachnospirales</taxon>
        <taxon>Lachnospiraceae</taxon>
        <taxon>Enterocloster</taxon>
    </lineage>
</organism>
<reference evidence="6 7" key="1">
    <citation type="submission" date="2020-08" db="EMBL/GenBank/DDBJ databases">
        <title>Genome public.</title>
        <authorList>
            <person name="Liu C."/>
            <person name="Sun Q."/>
        </authorList>
    </citation>
    <scope>NUCLEOTIDE SEQUENCE [LARGE SCALE GENOMIC DNA]</scope>
    <source>
        <strain evidence="6 7">BX10</strain>
    </source>
</reference>
<sequence>MPQEPDDREYTPDESRLKTSFRECIPLFIALGDSTRLAIIQQLYEVEEDRRSLETEQKGGRSVSEKRRAPGLNVKEITEKTSLSRPAVSHHLKILKDSGLIAVEKRGVCNYYHLTSQSAIDRLLRLNEALQQNSSK</sequence>
<comment type="caution">
    <text evidence="6">The sequence shown here is derived from an EMBL/GenBank/DDBJ whole genome shotgun (WGS) entry which is preliminary data.</text>
</comment>
<dbReference type="Gene3D" id="1.10.10.10">
    <property type="entry name" value="Winged helix-like DNA-binding domain superfamily/Winged helix DNA-binding domain"/>
    <property type="match status" value="1"/>
</dbReference>
<keyword evidence="1" id="KW-0805">Transcription regulation</keyword>
<dbReference type="SMART" id="SM00419">
    <property type="entry name" value="HTH_CRP"/>
    <property type="match status" value="1"/>
</dbReference>
<keyword evidence="3" id="KW-0804">Transcription</keyword>
<feature type="region of interest" description="Disordered" evidence="4">
    <location>
        <begin position="50"/>
        <end position="72"/>
    </location>
</feature>
<dbReference type="InterPro" id="IPR036390">
    <property type="entry name" value="WH_DNA-bd_sf"/>
</dbReference>
<protein>
    <submittedName>
        <fullName evidence="6">Winged helix-turn-helix transcriptional regulator</fullName>
    </submittedName>
</protein>
<name>A0ABR7NQW6_9FIRM</name>